<dbReference type="Pfam" id="PF23034">
    <property type="entry name" value="DUF7035"/>
    <property type="match status" value="1"/>
</dbReference>
<dbReference type="Pfam" id="PF25820">
    <property type="entry name" value="DUF7949"/>
    <property type="match status" value="1"/>
</dbReference>
<dbReference type="Proteomes" id="UP000695562">
    <property type="component" value="Unassembled WGS sequence"/>
</dbReference>
<dbReference type="PANTHER" id="PTHR31378">
    <property type="entry name" value="EGF-LIKE DOMAIN-CONTAINING PROTEIN-RELATED-RELATED"/>
    <property type="match status" value="1"/>
</dbReference>
<comment type="caution">
    <text evidence="2">The sequence shown here is derived from an EMBL/GenBank/DDBJ whole genome shotgun (WGS) entry which is preliminary data.</text>
</comment>
<dbReference type="Pfam" id="PF24893">
    <property type="entry name" value="DUF7743"/>
    <property type="match status" value="1"/>
</dbReference>
<dbReference type="PROSITE" id="PS01186">
    <property type="entry name" value="EGF_2"/>
    <property type="match status" value="1"/>
</dbReference>
<reference evidence="2" key="1">
    <citation type="submission" date="2020-01" db="EMBL/GenBank/DDBJ databases">
        <title>Development of genomics and gene disruption for Polysphondylium violaceum indicates a role for the polyketide synthase stlB in stalk morphogenesis.</title>
        <authorList>
            <person name="Narita B."/>
            <person name="Kawabe Y."/>
            <person name="Kin K."/>
            <person name="Saito T."/>
            <person name="Gibbs R."/>
            <person name="Kuspa A."/>
            <person name="Muzny D."/>
            <person name="Queller D."/>
            <person name="Richards S."/>
            <person name="Strassman J."/>
            <person name="Sucgang R."/>
            <person name="Worley K."/>
            <person name="Schaap P."/>
        </authorList>
    </citation>
    <scope>NUCLEOTIDE SEQUENCE</scope>
    <source>
        <strain evidence="2">QSvi11</strain>
    </source>
</reference>
<dbReference type="EMBL" id="AJWJ01000777">
    <property type="protein sequence ID" value="KAF2068996.1"/>
    <property type="molecule type" value="Genomic_DNA"/>
</dbReference>
<name>A0A8J4PT93_9MYCE</name>
<feature type="domain" description="EGF-like" evidence="1">
    <location>
        <begin position="998"/>
        <end position="1009"/>
    </location>
</feature>
<keyword evidence="3" id="KW-1185">Reference proteome</keyword>
<dbReference type="OrthoDB" id="2139662at2759"/>
<evidence type="ECO:0000313" key="3">
    <source>
        <dbReference type="Proteomes" id="UP000695562"/>
    </source>
</evidence>
<dbReference type="Pfam" id="PF23033">
    <property type="entry name" value="DUF7034"/>
    <property type="match status" value="1"/>
</dbReference>
<gene>
    <name evidence="2" type="ORF">CYY_009684</name>
</gene>
<dbReference type="InterPro" id="IPR057709">
    <property type="entry name" value="DUF7949"/>
</dbReference>
<accession>A0A8J4PT93</accession>
<dbReference type="AlphaFoldDB" id="A0A8J4PT93"/>
<sequence length="1077" mass="120942">MDGPVQYMQTVYRNTYVTIDTSVLINVGITSLDFSIQNANKSIDMVYHIADVKCEAPPLLLDIEVLNENKLYNEYSKAYLAPFIVFRVKNFVKSISPVLGFFVNSTTIQGNPNFYISGTVFSLLPNLYIVGLTENILNCHYYADNFNFSLTYPNYDQPILSNYVIESFYSGLNPQTSVSYLSDKALPADLTAKLMNNFLFEFKLPQNFYTFSYFYSSGQSSIPILVMGNLTNPIYLAKLSSNSSPMKFLMGDHEDSFPKKQQLIYQEYGFMNSPTLSPQEDNSSRVYRFFTNNTFDYSIKVSYLYTFSAEEIINIPYPFGYGNGNSANYEKLFDNYISRWGQASNTILQVQSLTTITPYLFQSQPIQSLFIDNKAPSVESINITAIPYSPNLIITMHIKDAGSGFYSLNPFGNISNLVSGTIQDGIYEFYVYPGYFSANQQVNVCDYSRNCEYLQITNYFLSHSSVFDLLNLDQIKNIYFEYNDIDVSDSDFNNTMYIELVDPTKDSKKKAPEIGIPKRSYNPVQDYDVYRGSWSQKKGCYAIKFPIKKNYVTGVFEYYLKVSLGLIRSSYINSMYGKNTQLRVKSSFGDMLGPFVDFIIRSDQNVFVGVTGLNISWTLKINDPVNGFKKGVVSIMSARSFVSYNYTFDPTLATGPDTYTFSLNLNAKCFSQAYYISYVYLEDQKGYYSTYTRDAFISVPENFNAMINIYNVTEESMIYAVCTNGISDNTSPTMKSFTFSPSTVDVFSSGSSTVANPRVVSFNLVATDDNGILTASPPTIYLHDQNYKVLAFKTRLSSNDETTATFVCDALIPLGFGFPNPIRISIYGLVDNQSNFMGFSMVDLSLLRSFKPSEITGYQIETTSSLGSQSSISILSTSPLYSFGSDFTVHGSQFKNGDQLEFKYNDGKIDLFTPSLATNTVMYLSIPKIVTYPQVQVSVKRNNLYSNPLNVNVVFGVDPPEHYVPPVDSSDDEVLPTNPPQQCLNQCSGNGQCTNSGCVCTSPWIGLDCSSKIIAIDPPKLNNTNPGTNITIPKDQAVFYAVISIAAVNELDNDGNIVYNYPFTQWIVSNNTNSKYS</sequence>
<evidence type="ECO:0000259" key="1">
    <source>
        <dbReference type="PROSITE" id="PS01186"/>
    </source>
</evidence>
<dbReference type="PANTHER" id="PTHR31378:SF17">
    <property type="match status" value="1"/>
</dbReference>
<organism evidence="2 3">
    <name type="scientific">Polysphondylium violaceum</name>
    <dbReference type="NCBI Taxonomy" id="133409"/>
    <lineage>
        <taxon>Eukaryota</taxon>
        <taxon>Amoebozoa</taxon>
        <taxon>Evosea</taxon>
        <taxon>Eumycetozoa</taxon>
        <taxon>Dictyostelia</taxon>
        <taxon>Dictyosteliales</taxon>
        <taxon>Dictyosteliaceae</taxon>
        <taxon>Polysphondylium</taxon>
    </lineage>
</organism>
<dbReference type="InterPro" id="IPR055462">
    <property type="entry name" value="DUF7034"/>
</dbReference>
<dbReference type="InterPro" id="IPR055463">
    <property type="entry name" value="DUF7035"/>
</dbReference>
<feature type="non-terminal residue" evidence="2">
    <location>
        <position position="1"/>
    </location>
</feature>
<protein>
    <recommendedName>
        <fullName evidence="1">EGF-like domain-containing protein</fullName>
    </recommendedName>
</protein>
<dbReference type="InterPro" id="IPR000742">
    <property type="entry name" value="EGF"/>
</dbReference>
<dbReference type="InterPro" id="IPR056645">
    <property type="entry name" value="DUF7743"/>
</dbReference>
<proteinExistence type="predicted"/>
<evidence type="ECO:0000313" key="2">
    <source>
        <dbReference type="EMBL" id="KAF2068996.1"/>
    </source>
</evidence>